<evidence type="ECO:0000256" key="2">
    <source>
        <dbReference type="SAM" id="Phobius"/>
    </source>
</evidence>
<dbReference type="PANTHER" id="PTHR40623">
    <property type="entry name" value="INTEGRAL MEMBRANE PROTEIN"/>
    <property type="match status" value="1"/>
</dbReference>
<feature type="transmembrane region" description="Helical" evidence="2">
    <location>
        <begin position="13"/>
        <end position="34"/>
    </location>
</feature>
<dbReference type="Proteomes" id="UP000191522">
    <property type="component" value="Unassembled WGS sequence"/>
</dbReference>
<name>A0A1V6PL28_PENDC</name>
<evidence type="ECO:0000256" key="1">
    <source>
        <dbReference type="SAM" id="MobiDB-lite"/>
    </source>
</evidence>
<proteinExistence type="predicted"/>
<comment type="caution">
    <text evidence="3">The sequence shown here is derived from an EMBL/GenBank/DDBJ whole genome shotgun (WGS) entry which is preliminary data.</text>
</comment>
<evidence type="ECO:0000313" key="3">
    <source>
        <dbReference type="EMBL" id="OQD77704.1"/>
    </source>
</evidence>
<dbReference type="STRING" id="69771.A0A1V6PL28"/>
<keyword evidence="4" id="KW-1185">Reference proteome</keyword>
<dbReference type="EMBL" id="MDYL01000002">
    <property type="protein sequence ID" value="OQD77704.1"/>
    <property type="molecule type" value="Genomic_DNA"/>
</dbReference>
<gene>
    <name evidence="3" type="ORF">PENDEC_c002G02137</name>
</gene>
<keyword evidence="2" id="KW-0472">Membrane</keyword>
<dbReference type="AlphaFoldDB" id="A0A1V6PL28"/>
<reference evidence="4" key="1">
    <citation type="journal article" date="2017" name="Nat. Microbiol.">
        <title>Global analysis of biosynthetic gene clusters reveals vast potential of secondary metabolite production in Penicillium species.</title>
        <authorList>
            <person name="Nielsen J.C."/>
            <person name="Grijseels S."/>
            <person name="Prigent S."/>
            <person name="Ji B."/>
            <person name="Dainat J."/>
            <person name="Nielsen K.F."/>
            <person name="Frisvad J.C."/>
            <person name="Workman M."/>
            <person name="Nielsen J."/>
        </authorList>
    </citation>
    <scope>NUCLEOTIDE SEQUENCE [LARGE SCALE GENOMIC DNA]</scope>
    <source>
        <strain evidence="4">IBT 11843</strain>
    </source>
</reference>
<organism evidence="3 4">
    <name type="scientific">Penicillium decumbens</name>
    <dbReference type="NCBI Taxonomy" id="69771"/>
    <lineage>
        <taxon>Eukaryota</taxon>
        <taxon>Fungi</taxon>
        <taxon>Dikarya</taxon>
        <taxon>Ascomycota</taxon>
        <taxon>Pezizomycotina</taxon>
        <taxon>Eurotiomycetes</taxon>
        <taxon>Eurotiomycetidae</taxon>
        <taxon>Eurotiales</taxon>
        <taxon>Aspergillaceae</taxon>
        <taxon>Penicillium</taxon>
    </lineage>
</organism>
<protein>
    <submittedName>
        <fullName evidence="3">Uncharacterized protein</fullName>
    </submittedName>
</protein>
<evidence type="ECO:0000313" key="4">
    <source>
        <dbReference type="Proteomes" id="UP000191522"/>
    </source>
</evidence>
<feature type="region of interest" description="Disordered" evidence="1">
    <location>
        <begin position="197"/>
        <end position="246"/>
    </location>
</feature>
<keyword evidence="2" id="KW-0812">Transmembrane</keyword>
<keyword evidence="2" id="KW-1133">Transmembrane helix</keyword>
<accession>A0A1V6PL28</accession>
<sequence>MAFWVGWPLWEKLVLVLGLLIILVLITASCILVLQQWRTRRYAAAEAHQKVDDPERYPMLAQDDIPFGARAIQRGVQVEGIWISNHNSPISVPSQLETSIESGSSSPAPELFPAHSETAVTSPGHGNIPTTRASLPPFAPVSMHPDAETYKSNRFSYELQRPGGVYSPAMTSNLPISPSNFHRRSETLVTDDKRASFHPRAFPTSQLSETKSWVKPNYHDEAELHSAGNDAGARPPAEQQASRMTS</sequence>
<dbReference type="PANTHER" id="PTHR40623:SF2">
    <property type="entry name" value="INTEGRAL MEMBRANE PROTEIN"/>
    <property type="match status" value="1"/>
</dbReference>
<dbReference type="OrthoDB" id="5426165at2759"/>